<protein>
    <submittedName>
        <fullName evidence="2">Uncharacterized protein</fullName>
    </submittedName>
</protein>
<sequence length="35" mass="3973">MADFVHAAFPWVAFSIGLALFLTHMNSKKIHQDNN</sequence>
<reference evidence="2 3" key="1">
    <citation type="submission" date="2014-11" db="EMBL/GenBank/DDBJ databases">
        <authorList>
            <person name="Aslett M.A."/>
            <person name="De Silva N."/>
        </authorList>
    </citation>
    <scope>NUCLEOTIDE SEQUENCE [LARGE SCALE GENOMIC DNA]</scope>
    <source>
        <strain evidence="2 3">ATCC9714</strain>
    </source>
</reference>
<evidence type="ECO:0000313" key="2">
    <source>
        <dbReference type="EMBL" id="CEJ73550.1"/>
    </source>
</evidence>
<organism evidence="2 3">
    <name type="scientific">Paraclostridium sordellii</name>
    <name type="common">Clostridium sordellii</name>
    <dbReference type="NCBI Taxonomy" id="1505"/>
    <lineage>
        <taxon>Bacteria</taxon>
        <taxon>Bacillati</taxon>
        <taxon>Bacillota</taxon>
        <taxon>Clostridia</taxon>
        <taxon>Peptostreptococcales</taxon>
        <taxon>Peptostreptococcaceae</taxon>
        <taxon>Paraclostridium</taxon>
    </lineage>
</organism>
<dbReference type="EMBL" id="LN679998">
    <property type="protein sequence ID" value="CEJ73550.1"/>
    <property type="molecule type" value="Genomic_DNA"/>
</dbReference>
<keyword evidence="1" id="KW-0472">Membrane</keyword>
<evidence type="ECO:0000313" key="3">
    <source>
        <dbReference type="Proteomes" id="UP000032811"/>
    </source>
</evidence>
<evidence type="ECO:0000256" key="1">
    <source>
        <dbReference type="SAM" id="Phobius"/>
    </source>
</evidence>
<accession>A0ABM9RP16</accession>
<keyword evidence="3" id="KW-1185">Reference proteome</keyword>
<proteinExistence type="predicted"/>
<keyword evidence="1" id="KW-1133">Transmembrane helix</keyword>
<name>A0ABM9RP16_PARSO</name>
<feature type="transmembrane region" description="Helical" evidence="1">
    <location>
        <begin position="6"/>
        <end position="23"/>
    </location>
</feature>
<gene>
    <name evidence="2" type="ORF">ATCC9714_14381</name>
</gene>
<dbReference type="Proteomes" id="UP000032811">
    <property type="component" value="Chromosome 1"/>
</dbReference>
<keyword evidence="1" id="KW-0812">Transmembrane</keyword>